<evidence type="ECO:0000259" key="7">
    <source>
        <dbReference type="PROSITE" id="PS50217"/>
    </source>
</evidence>
<comment type="subcellular location">
    <subcellularLocation>
        <location evidence="1">Nucleus</location>
    </subcellularLocation>
</comment>
<evidence type="ECO:0000256" key="1">
    <source>
        <dbReference type="ARBA" id="ARBA00004123"/>
    </source>
</evidence>
<evidence type="ECO:0000256" key="4">
    <source>
        <dbReference type="ARBA" id="ARBA00023163"/>
    </source>
</evidence>
<dbReference type="OrthoDB" id="1939598at2759"/>
<dbReference type="PANTHER" id="PTHR13044:SF14">
    <property type="entry name" value="CRYPTOCEPHAL, ISOFORM A"/>
    <property type="match status" value="1"/>
</dbReference>
<dbReference type="InterPro" id="IPR046347">
    <property type="entry name" value="bZIP_sf"/>
</dbReference>
<feature type="region of interest" description="Disordered" evidence="6">
    <location>
        <begin position="427"/>
        <end position="449"/>
    </location>
</feature>
<accession>A0A9P6RDQ5</accession>
<dbReference type="Proteomes" id="UP000738325">
    <property type="component" value="Unassembled WGS sequence"/>
</dbReference>
<evidence type="ECO:0000256" key="5">
    <source>
        <dbReference type="ARBA" id="ARBA00023242"/>
    </source>
</evidence>
<dbReference type="EMBL" id="JAAAIP010000396">
    <property type="protein sequence ID" value="KAG0317942.1"/>
    <property type="molecule type" value="Genomic_DNA"/>
</dbReference>
<dbReference type="SUPFAM" id="SSF57959">
    <property type="entry name" value="Leucine zipper domain"/>
    <property type="match status" value="1"/>
</dbReference>
<comment type="caution">
    <text evidence="8">The sequence shown here is derived from an EMBL/GenBank/DDBJ whole genome shotgun (WGS) entry which is preliminary data.</text>
</comment>
<dbReference type="PANTHER" id="PTHR13044">
    <property type="entry name" value="ACTIVATING TRANSCRIPTION FACTOR ATF 4/5"/>
    <property type="match status" value="1"/>
</dbReference>
<evidence type="ECO:0000256" key="3">
    <source>
        <dbReference type="ARBA" id="ARBA00023125"/>
    </source>
</evidence>
<keyword evidence="3" id="KW-0238">DNA-binding</keyword>
<feature type="region of interest" description="Disordered" evidence="6">
    <location>
        <begin position="117"/>
        <end position="146"/>
    </location>
</feature>
<keyword evidence="4" id="KW-0804">Transcription</keyword>
<feature type="region of interest" description="Disordered" evidence="6">
    <location>
        <begin position="67"/>
        <end position="91"/>
    </location>
</feature>
<dbReference type="CDD" id="cd14705">
    <property type="entry name" value="bZIP_Zip1"/>
    <property type="match status" value="1"/>
</dbReference>
<feature type="region of interest" description="Disordered" evidence="6">
    <location>
        <begin position="243"/>
        <end position="339"/>
    </location>
</feature>
<feature type="domain" description="BZIP" evidence="7">
    <location>
        <begin position="327"/>
        <end position="384"/>
    </location>
</feature>
<feature type="compositionally biased region" description="Basic residues" evidence="6">
    <location>
        <begin position="440"/>
        <end position="449"/>
    </location>
</feature>
<feature type="compositionally biased region" description="Low complexity" evidence="6">
    <location>
        <begin position="68"/>
        <end position="91"/>
    </location>
</feature>
<name>A0A9P6RDQ5_9FUNG</name>
<dbReference type="PROSITE" id="PS00036">
    <property type="entry name" value="BZIP_BASIC"/>
    <property type="match status" value="1"/>
</dbReference>
<dbReference type="GO" id="GO:0000977">
    <property type="term" value="F:RNA polymerase II transcription regulatory region sequence-specific DNA binding"/>
    <property type="evidence" value="ECO:0007669"/>
    <property type="project" value="TreeGrafter"/>
</dbReference>
<protein>
    <recommendedName>
        <fullName evidence="7">BZIP domain-containing protein</fullName>
    </recommendedName>
</protein>
<keyword evidence="5" id="KW-0539">Nucleus</keyword>
<feature type="compositionally biased region" description="Acidic residues" evidence="6">
    <location>
        <begin position="277"/>
        <end position="288"/>
    </location>
</feature>
<feature type="compositionally biased region" description="Low complexity" evidence="6">
    <location>
        <begin position="427"/>
        <end position="438"/>
    </location>
</feature>
<gene>
    <name evidence="8" type="ORF">BGZ99_005949</name>
</gene>
<dbReference type="Pfam" id="PF07716">
    <property type="entry name" value="bZIP_2"/>
    <property type="match status" value="1"/>
</dbReference>
<dbReference type="AlphaFoldDB" id="A0A9P6RDQ5"/>
<evidence type="ECO:0000256" key="6">
    <source>
        <dbReference type="SAM" id="MobiDB-lite"/>
    </source>
</evidence>
<feature type="compositionally biased region" description="Low complexity" evidence="6">
    <location>
        <begin position="245"/>
        <end position="267"/>
    </location>
</feature>
<dbReference type="GO" id="GO:0001228">
    <property type="term" value="F:DNA-binding transcription activator activity, RNA polymerase II-specific"/>
    <property type="evidence" value="ECO:0007669"/>
    <property type="project" value="TreeGrafter"/>
</dbReference>
<dbReference type="Gene3D" id="1.20.5.170">
    <property type="match status" value="1"/>
</dbReference>
<organism evidence="8 9">
    <name type="scientific">Dissophora globulifera</name>
    <dbReference type="NCBI Taxonomy" id="979702"/>
    <lineage>
        <taxon>Eukaryota</taxon>
        <taxon>Fungi</taxon>
        <taxon>Fungi incertae sedis</taxon>
        <taxon>Mucoromycota</taxon>
        <taxon>Mortierellomycotina</taxon>
        <taxon>Mortierellomycetes</taxon>
        <taxon>Mortierellales</taxon>
        <taxon>Mortierellaceae</taxon>
        <taxon>Dissophora</taxon>
    </lineage>
</organism>
<keyword evidence="2" id="KW-0805">Transcription regulation</keyword>
<dbReference type="InterPro" id="IPR004827">
    <property type="entry name" value="bZIP"/>
</dbReference>
<dbReference type="PROSITE" id="PS50217">
    <property type="entry name" value="BZIP"/>
    <property type="match status" value="1"/>
</dbReference>
<proteinExistence type="predicted"/>
<evidence type="ECO:0000313" key="8">
    <source>
        <dbReference type="EMBL" id="KAG0317942.1"/>
    </source>
</evidence>
<dbReference type="GO" id="GO:0005634">
    <property type="term" value="C:nucleus"/>
    <property type="evidence" value="ECO:0007669"/>
    <property type="project" value="UniProtKB-SubCell"/>
</dbReference>
<reference evidence="8" key="1">
    <citation type="journal article" date="2020" name="Fungal Divers.">
        <title>Resolving the Mortierellaceae phylogeny through synthesis of multi-gene phylogenetics and phylogenomics.</title>
        <authorList>
            <person name="Vandepol N."/>
            <person name="Liber J."/>
            <person name="Desiro A."/>
            <person name="Na H."/>
            <person name="Kennedy M."/>
            <person name="Barry K."/>
            <person name="Grigoriev I.V."/>
            <person name="Miller A.N."/>
            <person name="O'Donnell K."/>
            <person name="Stajich J.E."/>
            <person name="Bonito G."/>
        </authorList>
    </citation>
    <scope>NUCLEOTIDE SEQUENCE</scope>
    <source>
        <strain evidence="8">REB-010B</strain>
    </source>
</reference>
<evidence type="ECO:0000313" key="9">
    <source>
        <dbReference type="Proteomes" id="UP000738325"/>
    </source>
</evidence>
<sequence>MDSYPNPYAALIATFNQVSPLESKDDPDDPQHLPDDDLLLWANAQFTYDIPPGVGIYEDEMGVKLAMSQQQQQQQQPSHSIITSQPQQQHPLQYQSADIQRQLQQLDAIHRYLDASSEADPRTSLSVVERSRQRNPVITAGPSQPPVHFNSVYPQAHVEVSSSSSFSTPGPANPISRAAARLLRQPFLALQQQQHQPYSVGASPLSSPTTMTDLRQLQINPQSPISPKPSDDVLTTRGVALKEVTSTSSPANSSRSATTIASSSLSSSEEKLNRADSDDEDYEHDQDEENHLRSSGSMGASKIALAAQGLTPDDPEYASKLAAEDDKRRRNTAASARFRHKKRLREQVLEKTAKEMTAKSELLEVRVRELEMEIKWLRGLIVEKDSRMLDVGVSSSAALSLTTSSSSSLSAASSVLSNTLSGSLSLASAKGSSKAESASSKKRGKKAKV</sequence>
<keyword evidence="9" id="KW-1185">Reference proteome</keyword>
<evidence type="ECO:0000256" key="2">
    <source>
        <dbReference type="ARBA" id="ARBA00023015"/>
    </source>
</evidence>